<reference evidence="1 2" key="1">
    <citation type="submission" date="2016-06" db="EMBL/GenBank/DDBJ databases">
        <title>Genome sequence of endosymbiont of Candidatus Endolucinida thiodiazotropha.</title>
        <authorList>
            <person name="Poehlein A."/>
            <person name="Koenig S."/>
            <person name="Heiden S.E."/>
            <person name="Thuermer A."/>
            <person name="Voget S."/>
            <person name="Daniel R."/>
            <person name="Markert S."/>
            <person name="Gros O."/>
            <person name="Schweder T."/>
        </authorList>
    </citation>
    <scope>NUCLEOTIDE SEQUENCE [LARGE SCALE GENOMIC DNA]</scope>
    <source>
        <strain evidence="1 2">COS</strain>
    </source>
</reference>
<keyword evidence="2" id="KW-1185">Reference proteome</keyword>
<gene>
    <name evidence="1" type="ORF">CODIS_28120</name>
</gene>
<dbReference type="SUPFAM" id="SSF48452">
    <property type="entry name" value="TPR-like"/>
    <property type="match status" value="1"/>
</dbReference>
<organism evidence="1 2">
    <name type="scientific">Candidatus Thiodiazotropha endolucinida</name>
    <dbReference type="NCBI Taxonomy" id="1655433"/>
    <lineage>
        <taxon>Bacteria</taxon>
        <taxon>Pseudomonadati</taxon>
        <taxon>Pseudomonadota</taxon>
        <taxon>Gammaproteobacteria</taxon>
        <taxon>Chromatiales</taxon>
        <taxon>Sedimenticolaceae</taxon>
        <taxon>Candidatus Thiodiazotropha</taxon>
    </lineage>
</organism>
<dbReference type="Gene3D" id="1.20.58.320">
    <property type="entry name" value="TPR-like"/>
    <property type="match status" value="1"/>
</dbReference>
<dbReference type="AlphaFoldDB" id="A0A7Z0VK24"/>
<evidence type="ECO:0000313" key="2">
    <source>
        <dbReference type="Proteomes" id="UP000094769"/>
    </source>
</evidence>
<evidence type="ECO:0008006" key="3">
    <source>
        <dbReference type="Google" id="ProtNLM"/>
    </source>
</evidence>
<dbReference type="Gene3D" id="1.25.40.10">
    <property type="entry name" value="Tetratricopeptide repeat domain"/>
    <property type="match status" value="1"/>
</dbReference>
<sequence>MSDKEVNEIIEFWFSGRVKPLRFNSTAEFDEEIRDRYLRLWHRGRKGELDHWKGTKEGCLALVILLDQFPLNMFRHQSEAFSTEQQSRDVAGFAIDAGFDKQMPGAWQAFLYLPFMHSESLTDQDRSVSLFESAGLHENLKWAKHHRALIRRFGRFPHRNEILGRKSTADELAYLNSNQAFTG</sequence>
<accession>A0A7Z0VK24</accession>
<name>A0A7Z0VK24_9GAMM</name>
<dbReference type="EMBL" id="MARB01000015">
    <property type="protein sequence ID" value="ODJ87063.1"/>
    <property type="molecule type" value="Genomic_DNA"/>
</dbReference>
<dbReference type="RefSeq" id="WP_069126087.1">
    <property type="nucleotide sequence ID" value="NZ_MARB01000015.1"/>
</dbReference>
<protein>
    <recommendedName>
        <fullName evidence="3">DUF924 domain-containing protein</fullName>
    </recommendedName>
</protein>
<comment type="caution">
    <text evidence="1">The sequence shown here is derived from an EMBL/GenBank/DDBJ whole genome shotgun (WGS) entry which is preliminary data.</text>
</comment>
<dbReference type="Proteomes" id="UP000094769">
    <property type="component" value="Unassembled WGS sequence"/>
</dbReference>
<dbReference type="InterPro" id="IPR010323">
    <property type="entry name" value="DUF924"/>
</dbReference>
<dbReference type="Pfam" id="PF06041">
    <property type="entry name" value="DUF924"/>
    <property type="match status" value="1"/>
</dbReference>
<dbReference type="InterPro" id="IPR011990">
    <property type="entry name" value="TPR-like_helical_dom_sf"/>
</dbReference>
<dbReference type="OrthoDB" id="7593450at2"/>
<proteinExistence type="predicted"/>
<evidence type="ECO:0000313" key="1">
    <source>
        <dbReference type="EMBL" id="ODJ87063.1"/>
    </source>
</evidence>